<dbReference type="EMBL" id="JAQMWT010000024">
    <property type="protein sequence ID" value="KAJ8613650.1"/>
    <property type="molecule type" value="Genomic_DNA"/>
</dbReference>
<comment type="similarity">
    <text evidence="1">Belongs to the peptidase C2 family.</text>
</comment>
<evidence type="ECO:0000313" key="6">
    <source>
        <dbReference type="Proteomes" id="UP001230188"/>
    </source>
</evidence>
<dbReference type="AlphaFoldDB" id="A0AAD7UP09"/>
<dbReference type="Gene3D" id="1.20.58.80">
    <property type="entry name" value="Phosphotransferase system, lactose/cellobiose-type IIA subunit"/>
    <property type="match status" value="1"/>
</dbReference>
<dbReference type="InterPro" id="IPR022684">
    <property type="entry name" value="Calpain_cysteine_protease"/>
</dbReference>
<dbReference type="InterPro" id="IPR036181">
    <property type="entry name" value="MIT_dom_sf"/>
</dbReference>
<evidence type="ECO:0000313" key="5">
    <source>
        <dbReference type="EMBL" id="KAJ8613650.1"/>
    </source>
</evidence>
<dbReference type="SUPFAM" id="SSF116846">
    <property type="entry name" value="MIT domain"/>
    <property type="match status" value="1"/>
</dbReference>
<feature type="active site" evidence="2 3">
    <location>
        <position position="337"/>
    </location>
</feature>
<name>A0AAD7UP09_9STRA</name>
<reference evidence="5" key="1">
    <citation type="submission" date="2023-01" db="EMBL/GenBank/DDBJ databases">
        <title>Metagenome sequencing of chrysophaentin producing Chrysophaeum taylorii.</title>
        <authorList>
            <person name="Davison J."/>
            <person name="Bewley C."/>
        </authorList>
    </citation>
    <scope>NUCLEOTIDE SEQUENCE</scope>
    <source>
        <strain evidence="5">NIES-1699</strain>
    </source>
</reference>
<dbReference type="Pfam" id="PF00648">
    <property type="entry name" value="Peptidase_C2"/>
    <property type="match status" value="1"/>
</dbReference>
<dbReference type="GO" id="GO:0004198">
    <property type="term" value="F:calcium-dependent cysteine-type endopeptidase activity"/>
    <property type="evidence" value="ECO:0007669"/>
    <property type="project" value="InterPro"/>
</dbReference>
<dbReference type="PROSITE" id="PS00139">
    <property type="entry name" value="THIOL_PROTEASE_CYS"/>
    <property type="match status" value="1"/>
</dbReference>
<organism evidence="5 6">
    <name type="scientific">Chrysophaeum taylorii</name>
    <dbReference type="NCBI Taxonomy" id="2483200"/>
    <lineage>
        <taxon>Eukaryota</taxon>
        <taxon>Sar</taxon>
        <taxon>Stramenopiles</taxon>
        <taxon>Ochrophyta</taxon>
        <taxon>Pelagophyceae</taxon>
        <taxon>Pelagomonadales</taxon>
        <taxon>Pelagomonadaceae</taxon>
        <taxon>Chrysophaeum</taxon>
    </lineage>
</organism>
<dbReference type="GO" id="GO:0005737">
    <property type="term" value="C:cytoplasm"/>
    <property type="evidence" value="ECO:0007669"/>
    <property type="project" value="TreeGrafter"/>
</dbReference>
<keyword evidence="3" id="KW-0378">Hydrolase</keyword>
<keyword evidence="6" id="KW-1185">Reference proteome</keyword>
<dbReference type="InterPro" id="IPR000169">
    <property type="entry name" value="Pept_cys_AS"/>
</dbReference>
<sequence>MLENAIKAAKAAIELEHKGKRAEAISKYVEAADWLVLVMKSEGDDGRRAKLRERAEEYVASAERLNKAPAPVAARAEVSTAGNYFSADDRFKADVERARSWIATLERKGEKFEDPDFSTPLPGRRPAELGWEELFANGGPRPADVDQGALGDCWLLSSLCVLAGFPELVRRLVVGASKRAGAYVARLCYAGEWRLVLIDDRFPCKDGRPAFARSSGAYWVPVLEKAVAKLFGSYSELENGTAAEALGVLTGLPTETIEELHLIGDPSRRDRDDIRDLDGLFAELSAAFDEGYIVAASCGHASRPEAEYARTGLKFAHEYAVLRVVKVDAARLVQLRNPWARGEWRGRWSRRSPQWKTGTGAKVLAIDTNHAIAKDDGVFWMQLEDLVTFFHELTICRLRRNYHQHRHRVDVKPLLSSPTTAFRIAGPAKVDACLLQATERGKVPKGHHVMADVSLIVFRAPSNDVRTWRFLKTTRRGALSPIIAADFDADGGYAVLPLCFNWRVLKLSGVLTAVFYASRQLAVSRLDLAPNDAALALREAVVNARPARDHFFFDLDGIHLVENRRSDARLHLTLTLGRSTNCVSSRHGGVLDDAQPAGAYATRDIIPPNSFMFVLFRVPYRPSWSVEGTSLKWKFIPFVANTTTTTTTGGGRDDHYPPIIIEPASLHSTFPIPPYTASTS</sequence>
<gene>
    <name evidence="5" type="ORF">CTAYLR_003135</name>
</gene>
<dbReference type="GO" id="GO:0006508">
    <property type="term" value="P:proteolysis"/>
    <property type="evidence" value="ECO:0007669"/>
    <property type="project" value="UniProtKB-KW"/>
</dbReference>
<proteinExistence type="inferred from homology"/>
<evidence type="ECO:0000256" key="2">
    <source>
        <dbReference type="PIRSR" id="PIRSR622684-1"/>
    </source>
</evidence>
<evidence type="ECO:0000256" key="1">
    <source>
        <dbReference type="ARBA" id="ARBA00007623"/>
    </source>
</evidence>
<dbReference type="PANTHER" id="PTHR10183:SF382">
    <property type="entry name" value="CALPAIN-15"/>
    <property type="match status" value="1"/>
</dbReference>
<keyword evidence="3" id="KW-0645">Protease</keyword>
<dbReference type="InterPro" id="IPR001300">
    <property type="entry name" value="Peptidase_C2_calpain_cat"/>
</dbReference>
<dbReference type="PRINTS" id="PR00704">
    <property type="entry name" value="CALPAIN"/>
</dbReference>
<dbReference type="Pfam" id="PF04212">
    <property type="entry name" value="MIT"/>
    <property type="match status" value="1"/>
</dbReference>
<dbReference type="PANTHER" id="PTHR10183">
    <property type="entry name" value="CALPAIN"/>
    <property type="match status" value="1"/>
</dbReference>
<dbReference type="InterPro" id="IPR038765">
    <property type="entry name" value="Papain-like_cys_pep_sf"/>
</dbReference>
<feature type="active site" evidence="2 3">
    <location>
        <position position="317"/>
    </location>
</feature>
<keyword evidence="3" id="KW-0788">Thiol protease</keyword>
<comment type="caution">
    <text evidence="5">The sequence shown here is derived from an EMBL/GenBank/DDBJ whole genome shotgun (WGS) entry which is preliminary data.</text>
</comment>
<evidence type="ECO:0000259" key="4">
    <source>
        <dbReference type="PROSITE" id="PS50203"/>
    </source>
</evidence>
<dbReference type="Gene3D" id="3.90.70.10">
    <property type="entry name" value="Cysteine proteinases"/>
    <property type="match status" value="1"/>
</dbReference>
<dbReference type="Proteomes" id="UP001230188">
    <property type="component" value="Unassembled WGS sequence"/>
</dbReference>
<dbReference type="PROSITE" id="PS50203">
    <property type="entry name" value="CALPAIN_CAT"/>
    <property type="match status" value="1"/>
</dbReference>
<evidence type="ECO:0000256" key="3">
    <source>
        <dbReference type="PROSITE-ProRule" id="PRU00239"/>
    </source>
</evidence>
<protein>
    <recommendedName>
        <fullName evidence="4">Calpain catalytic domain-containing protein</fullName>
    </recommendedName>
</protein>
<dbReference type="CDD" id="cd00044">
    <property type="entry name" value="CysPc"/>
    <property type="match status" value="1"/>
</dbReference>
<feature type="active site" evidence="2 3">
    <location>
        <position position="153"/>
    </location>
</feature>
<accession>A0AAD7UP09</accession>
<dbReference type="SMART" id="SM00230">
    <property type="entry name" value="CysPc"/>
    <property type="match status" value="1"/>
</dbReference>
<dbReference type="InterPro" id="IPR007330">
    <property type="entry name" value="MIT_dom"/>
</dbReference>
<dbReference type="SUPFAM" id="SSF54001">
    <property type="entry name" value="Cysteine proteinases"/>
    <property type="match status" value="1"/>
</dbReference>
<feature type="domain" description="Calpain catalytic" evidence="4">
    <location>
        <begin position="124"/>
        <end position="399"/>
    </location>
</feature>